<comment type="caution">
    <text evidence="1">The sequence shown here is derived from an EMBL/GenBank/DDBJ whole genome shotgun (WGS) entry which is preliminary data.</text>
</comment>
<reference evidence="1" key="1">
    <citation type="submission" date="2024-09" db="EMBL/GenBank/DDBJ databases">
        <title>Black Yeasts Isolated from many extreme environments.</title>
        <authorList>
            <person name="Coleine C."/>
            <person name="Stajich J.E."/>
            <person name="Selbmann L."/>
        </authorList>
    </citation>
    <scope>NUCLEOTIDE SEQUENCE</scope>
    <source>
        <strain evidence="1">CCFEE 5737</strain>
    </source>
</reference>
<evidence type="ECO:0000313" key="2">
    <source>
        <dbReference type="Proteomes" id="UP001186974"/>
    </source>
</evidence>
<feature type="non-terminal residue" evidence="1">
    <location>
        <position position="89"/>
    </location>
</feature>
<gene>
    <name evidence="1" type="ORF">LTS18_008946</name>
</gene>
<evidence type="ECO:0000313" key="1">
    <source>
        <dbReference type="EMBL" id="KAK3060260.1"/>
    </source>
</evidence>
<proteinExistence type="predicted"/>
<organism evidence="1 2">
    <name type="scientific">Coniosporium uncinatum</name>
    <dbReference type="NCBI Taxonomy" id="93489"/>
    <lineage>
        <taxon>Eukaryota</taxon>
        <taxon>Fungi</taxon>
        <taxon>Dikarya</taxon>
        <taxon>Ascomycota</taxon>
        <taxon>Pezizomycotina</taxon>
        <taxon>Dothideomycetes</taxon>
        <taxon>Dothideomycetes incertae sedis</taxon>
        <taxon>Coniosporium</taxon>
    </lineage>
</organism>
<name>A0ACC3D109_9PEZI</name>
<dbReference type="Proteomes" id="UP001186974">
    <property type="component" value="Unassembled WGS sequence"/>
</dbReference>
<keyword evidence="2" id="KW-1185">Reference proteome</keyword>
<accession>A0ACC3D109</accession>
<sequence>MSKIRRTSATIPNPRDFVKSVLGKIGREGGSQGLAYTMTPYWSHAVMQWGIAATVGTMSRVTVRVNRGMHESIRMRALKKAAREEKKGS</sequence>
<protein>
    <submittedName>
        <fullName evidence="1">Uncharacterized protein</fullName>
    </submittedName>
</protein>
<dbReference type="EMBL" id="JAWDJW010008720">
    <property type="protein sequence ID" value="KAK3060260.1"/>
    <property type="molecule type" value="Genomic_DNA"/>
</dbReference>